<evidence type="ECO:0000313" key="2">
    <source>
        <dbReference type="EMBL" id="CDH07975.1"/>
    </source>
</evidence>
<evidence type="ECO:0000256" key="1">
    <source>
        <dbReference type="SAM" id="Coils"/>
    </source>
</evidence>
<proteinExistence type="predicted"/>
<keyword evidence="1" id="KW-0175">Coiled coil</keyword>
<dbReference type="EMBL" id="CBSX010000245">
    <property type="protein sequence ID" value="CDH07975.1"/>
    <property type="molecule type" value="Genomic_DNA"/>
</dbReference>
<dbReference type="Proteomes" id="UP000028483">
    <property type="component" value="Unassembled WGS sequence"/>
</dbReference>
<accession>A0A077PA64</accession>
<sequence length="138" mass="15969">MKKFASIEIATNQDITIELRDVYVVRGSGKAYFSEKGALNKLAYVRAQEQFNAEDRPSNFPAQEVIQEDGTSALRKGKMRPEFMKRHAQVLEELKADVKRERDLIRIEKEYKKAQERHIKAQEDLIALGSQFLKLKSK</sequence>
<dbReference type="AlphaFoldDB" id="A0A077PA64"/>
<name>A0A077PA64_XENBV</name>
<gene>
    <name evidence="2" type="ORF">XBO1_770009</name>
</gene>
<dbReference type="HOGENOM" id="CLU_155234_0_0_6"/>
<dbReference type="RefSeq" id="WP_038253569.1">
    <property type="nucleotide sequence ID" value="NZ_CAWLUU010000068.1"/>
</dbReference>
<reference evidence="2" key="1">
    <citation type="submission" date="2013-07" db="EMBL/GenBank/DDBJ databases">
        <title>Sub-species coevolution in mutualistic symbiosis.</title>
        <authorList>
            <person name="Murfin K."/>
            <person name="Klassen J."/>
            <person name="Lee M."/>
            <person name="Forst S."/>
            <person name="Stock P."/>
            <person name="Goodrich-Blair H."/>
        </authorList>
    </citation>
    <scope>NUCLEOTIDE SEQUENCE [LARGE SCALE GENOMIC DNA]</scope>
    <source>
        <strain evidence="2">Oregonense</strain>
    </source>
</reference>
<protein>
    <submittedName>
        <fullName evidence="2">Uncharacterized protein</fullName>
    </submittedName>
</protein>
<evidence type="ECO:0000313" key="3">
    <source>
        <dbReference type="Proteomes" id="UP000028483"/>
    </source>
</evidence>
<organism evidence="2 3">
    <name type="scientific">Xenorhabdus bovienii str. oregonense</name>
    <dbReference type="NCBI Taxonomy" id="1398202"/>
    <lineage>
        <taxon>Bacteria</taxon>
        <taxon>Pseudomonadati</taxon>
        <taxon>Pseudomonadota</taxon>
        <taxon>Gammaproteobacteria</taxon>
        <taxon>Enterobacterales</taxon>
        <taxon>Morganellaceae</taxon>
        <taxon>Xenorhabdus</taxon>
    </lineage>
</organism>
<comment type="caution">
    <text evidence="2">The sequence shown here is derived from an EMBL/GenBank/DDBJ whole genome shotgun (WGS) entry which is preliminary data.</text>
</comment>
<feature type="coiled-coil region" evidence="1">
    <location>
        <begin position="84"/>
        <end position="124"/>
    </location>
</feature>